<evidence type="ECO:0000313" key="2">
    <source>
        <dbReference type="EMBL" id="KAF4688083.1"/>
    </source>
</evidence>
<dbReference type="OrthoDB" id="10328197at2759"/>
<feature type="signal peptide" evidence="1">
    <location>
        <begin position="1"/>
        <end position="23"/>
    </location>
</feature>
<feature type="chain" id="PRO_5029503339" evidence="1">
    <location>
        <begin position="24"/>
        <end position="182"/>
    </location>
</feature>
<name>A0A7J6NW34_PEROL</name>
<sequence length="182" mass="19685">MMSAMRLCIYLFGYLAATQLTDAVVRKEEEEIIGFMSPIKQINDNFIAERTVVVSDQLYGPILPDGSCPTIHGIKQVPSHVANVRGSITALPGDEGMPVFSTRYAGQPAKGKKHAHQLQPVANLTVLGTPDGTKETYSCHVDCFNKGALRLLLRQRGVAPLVVPLGALRARHSASFSMDGNP</sequence>
<evidence type="ECO:0000313" key="3">
    <source>
        <dbReference type="Proteomes" id="UP000541610"/>
    </source>
</evidence>
<proteinExistence type="predicted"/>
<evidence type="ECO:0000256" key="1">
    <source>
        <dbReference type="SAM" id="SignalP"/>
    </source>
</evidence>
<organism evidence="2 3">
    <name type="scientific">Perkinsus olseni</name>
    <name type="common">Perkinsus atlanticus</name>
    <dbReference type="NCBI Taxonomy" id="32597"/>
    <lineage>
        <taxon>Eukaryota</taxon>
        <taxon>Sar</taxon>
        <taxon>Alveolata</taxon>
        <taxon>Perkinsozoa</taxon>
        <taxon>Perkinsea</taxon>
        <taxon>Perkinsida</taxon>
        <taxon>Perkinsidae</taxon>
        <taxon>Perkinsus</taxon>
    </lineage>
</organism>
<dbReference type="Proteomes" id="UP000541610">
    <property type="component" value="Unassembled WGS sequence"/>
</dbReference>
<keyword evidence="1" id="KW-0732">Signal</keyword>
<dbReference type="AlphaFoldDB" id="A0A7J6NW34"/>
<comment type="caution">
    <text evidence="2">The sequence shown here is derived from an EMBL/GenBank/DDBJ whole genome shotgun (WGS) entry which is preliminary data.</text>
</comment>
<accession>A0A7J6NW34</accession>
<reference evidence="2 3" key="1">
    <citation type="submission" date="2020-04" db="EMBL/GenBank/DDBJ databases">
        <title>Perkinsus olseni comparative genomics.</title>
        <authorList>
            <person name="Bogema D.R."/>
        </authorList>
    </citation>
    <scope>NUCLEOTIDE SEQUENCE [LARGE SCALE GENOMIC DNA]</scope>
    <source>
        <strain evidence="2">00978-12</strain>
    </source>
</reference>
<gene>
    <name evidence="2" type="ORF">FOZ60_003198</name>
</gene>
<protein>
    <submittedName>
        <fullName evidence="2">Uncharacterized protein</fullName>
    </submittedName>
</protein>
<dbReference type="EMBL" id="JABANP010000163">
    <property type="protein sequence ID" value="KAF4688083.1"/>
    <property type="molecule type" value="Genomic_DNA"/>
</dbReference>